<dbReference type="InterPro" id="IPR049625">
    <property type="entry name" value="Glyco_transf_61_cat"/>
</dbReference>
<gene>
    <name evidence="5" type="ORF">JN11_01691</name>
</gene>
<proteinExistence type="predicted"/>
<accession>A0A562U6U4</accession>
<keyword evidence="2" id="KW-0808">Transferase</keyword>
<dbReference type="AlphaFoldDB" id="A0A562U6U4"/>
<reference evidence="5 6" key="1">
    <citation type="submission" date="2019-07" db="EMBL/GenBank/DDBJ databases">
        <title>Genomic Encyclopedia of Archaeal and Bacterial Type Strains, Phase II (KMG-II): from individual species to whole genera.</title>
        <authorList>
            <person name="Goeker M."/>
        </authorList>
    </citation>
    <scope>NUCLEOTIDE SEQUENCE [LARGE SCALE GENOMIC DNA]</scope>
    <source>
        <strain evidence="5 6">ATCC BAA-1854</strain>
    </source>
</reference>
<dbReference type="PANTHER" id="PTHR20961">
    <property type="entry name" value="GLYCOSYLTRANSFERASE"/>
    <property type="match status" value="1"/>
</dbReference>
<evidence type="ECO:0000256" key="3">
    <source>
        <dbReference type="ARBA" id="ARBA00023180"/>
    </source>
</evidence>
<dbReference type="Proteomes" id="UP000317010">
    <property type="component" value="Unassembled WGS sequence"/>
</dbReference>
<keyword evidence="1" id="KW-0328">Glycosyltransferase</keyword>
<evidence type="ECO:0000313" key="5">
    <source>
        <dbReference type="EMBL" id="TWJ01540.1"/>
    </source>
</evidence>
<dbReference type="EMBL" id="VLLI01000004">
    <property type="protein sequence ID" value="TWJ01540.1"/>
    <property type="molecule type" value="Genomic_DNA"/>
</dbReference>
<sequence length="347" mass="40912">MNKKINVPLPLNIGADELQLYQPYQQYELAPQKIRKLKNVFVGFSGFCLNSKGLIKECHHNYPQQHDYYLNEAGKYYLDAEEHPENLITLDNDQTYLAIHHPWFNYYHWICESIFRLWMVRHQLDKLVLVLPEYYKDADFIMGSIEPFKVKNLMFIANGKSLLVKNLCLPQIKPLCDSYNKKHLKQVSNFYRNYVLKEKRLTVQKIEKLYVSRELAGRRAVVNEAEILAVLKKYDFTIFHPEHYTFLKQVAIFSDVKYLIGTHGSGLTNLLFMRKGSALLELHKNQTNELNHPSPLFWYMAEALEINYYHQSCKTHGREDYFEGEYIIDAALFEKNLVLMLNGCNTH</sequence>
<dbReference type="Pfam" id="PF04577">
    <property type="entry name" value="Glyco_transf_61"/>
    <property type="match status" value="1"/>
</dbReference>
<keyword evidence="3" id="KW-0325">Glycoprotein</keyword>
<evidence type="ECO:0000259" key="4">
    <source>
        <dbReference type="Pfam" id="PF04577"/>
    </source>
</evidence>
<protein>
    <submittedName>
        <fullName evidence="5">Uncharacterized protein DUF563</fullName>
    </submittedName>
</protein>
<dbReference type="OrthoDB" id="1156086at2"/>
<evidence type="ECO:0000256" key="1">
    <source>
        <dbReference type="ARBA" id="ARBA00022676"/>
    </source>
</evidence>
<dbReference type="InterPro" id="IPR007657">
    <property type="entry name" value="Glycosyltransferase_61"/>
</dbReference>
<evidence type="ECO:0000313" key="6">
    <source>
        <dbReference type="Proteomes" id="UP000317010"/>
    </source>
</evidence>
<name>A0A562U6U4_9SPHI</name>
<comment type="caution">
    <text evidence="5">The sequence shown here is derived from an EMBL/GenBank/DDBJ whole genome shotgun (WGS) entry which is preliminary data.</text>
</comment>
<feature type="domain" description="Glycosyltransferase 61 catalytic" evidence="4">
    <location>
        <begin position="106"/>
        <end position="279"/>
    </location>
</feature>
<dbReference type="GO" id="GO:0016757">
    <property type="term" value="F:glycosyltransferase activity"/>
    <property type="evidence" value="ECO:0007669"/>
    <property type="project" value="UniProtKB-KW"/>
</dbReference>
<organism evidence="5 6">
    <name type="scientific">Mucilaginibacter frigoritolerans</name>
    <dbReference type="NCBI Taxonomy" id="652788"/>
    <lineage>
        <taxon>Bacteria</taxon>
        <taxon>Pseudomonadati</taxon>
        <taxon>Bacteroidota</taxon>
        <taxon>Sphingobacteriia</taxon>
        <taxon>Sphingobacteriales</taxon>
        <taxon>Sphingobacteriaceae</taxon>
        <taxon>Mucilaginibacter</taxon>
    </lineage>
</organism>
<dbReference type="RefSeq" id="WP_144911562.1">
    <property type="nucleotide sequence ID" value="NZ_VLLI01000004.1"/>
</dbReference>
<keyword evidence="6" id="KW-1185">Reference proteome</keyword>
<evidence type="ECO:0000256" key="2">
    <source>
        <dbReference type="ARBA" id="ARBA00022679"/>
    </source>
</evidence>